<dbReference type="VEuPathDB" id="ToxoDB:TGPRC2_203860"/>
<comment type="caution">
    <text evidence="3">The sequence shown here is derived from an EMBL/GenBank/DDBJ whole genome shotgun (WGS) entry which is preliminary data.</text>
</comment>
<organism evidence="3 4">
    <name type="scientific">Toxoplasma gondii TgCatPRC2</name>
    <dbReference type="NCBI Taxonomy" id="1130821"/>
    <lineage>
        <taxon>Eukaryota</taxon>
        <taxon>Sar</taxon>
        <taxon>Alveolata</taxon>
        <taxon>Apicomplexa</taxon>
        <taxon>Conoidasida</taxon>
        <taxon>Coccidia</taxon>
        <taxon>Eucoccidiorida</taxon>
        <taxon>Eimeriorina</taxon>
        <taxon>Sarcocystidae</taxon>
        <taxon>Toxoplasma</taxon>
    </lineage>
</organism>
<feature type="compositionally biased region" description="Basic and acidic residues" evidence="2">
    <location>
        <begin position="458"/>
        <end position="467"/>
    </location>
</feature>
<evidence type="ECO:0000256" key="2">
    <source>
        <dbReference type="SAM" id="MobiDB-lite"/>
    </source>
</evidence>
<reference evidence="4" key="1">
    <citation type="submission" date="2016-03" db="EMBL/GenBank/DDBJ databases">
        <authorList>
            <person name="Sibley D."/>
            <person name="Venepally P."/>
            <person name="Karamycheva S."/>
            <person name="Hadjithomas M."/>
            <person name="Khan A."/>
            <person name="Brunk B."/>
            <person name="Roos D."/>
            <person name="Caler E."/>
            <person name="Lorenzi H."/>
        </authorList>
    </citation>
    <scope>NUCLEOTIDE SEQUENCE [LARGE SCALE GENOMIC DNA]</scope>
    <source>
        <strain evidence="4">TgCatPRC2</strain>
    </source>
</reference>
<feature type="compositionally biased region" description="Low complexity" evidence="2">
    <location>
        <begin position="380"/>
        <end position="403"/>
    </location>
</feature>
<sequence>MALNRSSPSPSVEGAVRHLMRALQQHEAAAEELKTRLDQHEAASSLLSHYLSPCFHVGPRDVAPGAPPSSPPSCSSPCSPIDSAAAAVSASPCPRIFIPLTTEALLPGCLLPSSAPPLLHLGGDYLATFRLGHASCSSTRALSSASASRPSAGRSQEAQTGNCRESSECGALGLLSRREALLREQEKVVDDKVKKLRAQLQIGQEERLRSGAGAAAFSGGPAVGKPGASSAASAGEEREQAGKKGQAHFTKDGFVEIVEEYTSDEEEPGKEEQRQRPVVAESVDSQELGSGESTAVRRLSLSPSPERGPGPAMSVSEGNEFDAYSRASVSLARSTEGAGRGGENRPTNAGHPVGSSPGGKPEPPLDAADRRAAAERSRRGSTSAGTEKVSPSPACPSTSSLSASGGGFGAERGDGEKARSACSWSPAVAERIVERSARDERGDAPEAGRLHAQVKNESSVKRGDDRSLGCSPRAENMKPEGAQPTKKVSLFKALRQHPQC</sequence>
<feature type="compositionally biased region" description="Basic and acidic residues" evidence="2">
    <location>
        <begin position="431"/>
        <end position="449"/>
    </location>
</feature>
<evidence type="ECO:0000313" key="4">
    <source>
        <dbReference type="Proteomes" id="UP000075225"/>
    </source>
</evidence>
<feature type="compositionally biased region" description="Low complexity" evidence="2">
    <location>
        <begin position="217"/>
        <end position="234"/>
    </location>
</feature>
<name>A0A151HAR5_TOXGO</name>
<dbReference type="Proteomes" id="UP000075225">
    <property type="component" value="Unassembled WGS sequence"/>
</dbReference>
<feature type="coiled-coil region" evidence="1">
    <location>
        <begin position="16"/>
        <end position="43"/>
    </location>
</feature>
<feature type="region of interest" description="Disordered" evidence="2">
    <location>
        <begin position="217"/>
        <end position="487"/>
    </location>
</feature>
<evidence type="ECO:0000256" key="1">
    <source>
        <dbReference type="SAM" id="Coils"/>
    </source>
</evidence>
<feature type="compositionally biased region" description="Acidic residues" evidence="2">
    <location>
        <begin position="257"/>
        <end position="269"/>
    </location>
</feature>
<proteinExistence type="predicted"/>
<dbReference type="AlphaFoldDB" id="A0A151HAR5"/>
<protein>
    <submittedName>
        <fullName evidence="3">Uncharacterized protein</fullName>
    </submittedName>
</protein>
<dbReference type="EMBL" id="AHZP02001702">
    <property type="protein sequence ID" value="KYK66436.1"/>
    <property type="molecule type" value="Genomic_DNA"/>
</dbReference>
<feature type="region of interest" description="Disordered" evidence="2">
    <location>
        <begin position="144"/>
        <end position="164"/>
    </location>
</feature>
<feature type="compositionally biased region" description="Low complexity" evidence="2">
    <location>
        <begin position="144"/>
        <end position="155"/>
    </location>
</feature>
<gene>
    <name evidence="3" type="ORF">TGPRC2_203860</name>
</gene>
<feature type="compositionally biased region" description="Polar residues" evidence="2">
    <location>
        <begin position="283"/>
        <end position="293"/>
    </location>
</feature>
<feature type="compositionally biased region" description="Basic and acidic residues" evidence="2">
    <location>
        <begin position="367"/>
        <end position="378"/>
    </location>
</feature>
<evidence type="ECO:0000313" key="3">
    <source>
        <dbReference type="EMBL" id="KYK66436.1"/>
    </source>
</evidence>
<keyword evidence="1" id="KW-0175">Coiled coil</keyword>
<dbReference type="OrthoDB" id="333498at2759"/>
<accession>A0A151HAR5</accession>